<dbReference type="EMBL" id="DS999411">
    <property type="protein sequence ID" value="EED35572.1"/>
    <property type="molecule type" value="Genomic_DNA"/>
</dbReference>
<dbReference type="SUPFAM" id="SSF48452">
    <property type="entry name" value="TPR-like"/>
    <property type="match status" value="1"/>
</dbReference>
<evidence type="ECO:0000256" key="2">
    <source>
        <dbReference type="ARBA" id="ARBA00022448"/>
    </source>
</evidence>
<dbReference type="InterPro" id="IPR013766">
    <property type="entry name" value="Thioredoxin_domain"/>
</dbReference>
<evidence type="ECO:0000256" key="3">
    <source>
        <dbReference type="ARBA" id="ARBA00022982"/>
    </source>
</evidence>
<dbReference type="SUPFAM" id="SSF52833">
    <property type="entry name" value="Thioredoxin-like"/>
    <property type="match status" value="1"/>
</dbReference>
<keyword evidence="2" id="KW-0813">Transport</keyword>
<dbReference type="PANTHER" id="PTHR45663">
    <property type="entry name" value="GEO12009P1"/>
    <property type="match status" value="1"/>
</dbReference>
<dbReference type="GO" id="GO:0015035">
    <property type="term" value="F:protein-disulfide reductase activity"/>
    <property type="evidence" value="ECO:0007669"/>
    <property type="project" value="UniProtKB-UniRule"/>
</dbReference>
<dbReference type="OrthoDB" id="9790390at2"/>
<dbReference type="STRING" id="565045.NOR51B_1518"/>
<dbReference type="Pfam" id="PF00085">
    <property type="entry name" value="Thioredoxin"/>
    <property type="match status" value="1"/>
</dbReference>
<dbReference type="NCBIfam" id="TIGR01068">
    <property type="entry name" value="thioredoxin"/>
    <property type="match status" value="1"/>
</dbReference>
<evidence type="ECO:0000313" key="8">
    <source>
        <dbReference type="EMBL" id="EED35572.1"/>
    </source>
</evidence>
<dbReference type="Pfam" id="PF14559">
    <property type="entry name" value="TPR_19"/>
    <property type="match status" value="1"/>
</dbReference>
<proteinExistence type="inferred from homology"/>
<reference evidence="9" key="1">
    <citation type="journal article" date="2013" name="BMC Microbiol.">
        <title>Taxonomy and evolution of bacteriochlorophyll a-containing members of the OM60/NOR5 clade of marine gammaproteobacteria: description of Luminiphilus syltensis gen. nov., sp. nov., reclassification of Haliea rubra as Pseudohaliea rubra gen. nov., comb. nov., and emendation of Chromatocurvus halotolerans.</title>
        <authorList>
            <person name="Spring S."/>
            <person name="Riedel T."/>
            <person name="Sproer C."/>
            <person name="Yan S."/>
            <person name="Harder J."/>
            <person name="Fuchs B.M."/>
        </authorList>
    </citation>
    <scope>NUCLEOTIDE SEQUENCE [LARGE SCALE GENOMIC DNA]</scope>
    <source>
        <strain evidence="9">NOR51-B</strain>
    </source>
</reference>
<evidence type="ECO:0000256" key="4">
    <source>
        <dbReference type="ARBA" id="ARBA00023157"/>
    </source>
</evidence>
<dbReference type="InterPro" id="IPR011990">
    <property type="entry name" value="TPR-like_helical_dom_sf"/>
</dbReference>
<keyword evidence="9" id="KW-1185">Reference proteome</keyword>
<dbReference type="HOGENOM" id="CLU_046120_1_0_6"/>
<evidence type="ECO:0000256" key="6">
    <source>
        <dbReference type="NCBIfam" id="TIGR01068"/>
    </source>
</evidence>
<gene>
    <name evidence="8" type="ORF">NOR51B_1518</name>
</gene>
<dbReference type="AlphaFoldDB" id="B8KWU9"/>
<evidence type="ECO:0000256" key="1">
    <source>
        <dbReference type="ARBA" id="ARBA00008987"/>
    </source>
</evidence>
<name>B8KWU9_9GAMM</name>
<dbReference type="Pfam" id="PF14561">
    <property type="entry name" value="TPR_20"/>
    <property type="match status" value="1"/>
</dbReference>
<dbReference type="RefSeq" id="WP_009020318.1">
    <property type="nucleotide sequence ID" value="NZ_DS999411.1"/>
</dbReference>
<dbReference type="GO" id="GO:0005737">
    <property type="term" value="C:cytoplasm"/>
    <property type="evidence" value="ECO:0007669"/>
    <property type="project" value="TreeGrafter"/>
</dbReference>
<feature type="domain" description="Thioredoxin" evidence="7">
    <location>
        <begin position="1"/>
        <end position="113"/>
    </location>
</feature>
<dbReference type="Proteomes" id="UP000004699">
    <property type="component" value="Unassembled WGS sequence"/>
</dbReference>
<dbReference type="PRINTS" id="PR00421">
    <property type="entry name" value="THIOREDOXIN"/>
</dbReference>
<dbReference type="Gene3D" id="1.25.40.10">
    <property type="entry name" value="Tetratricopeptide repeat domain"/>
    <property type="match status" value="2"/>
</dbReference>
<evidence type="ECO:0000259" key="7">
    <source>
        <dbReference type="PROSITE" id="PS51352"/>
    </source>
</evidence>
<dbReference type="PROSITE" id="PS51352">
    <property type="entry name" value="THIOREDOXIN_2"/>
    <property type="match status" value="1"/>
</dbReference>
<dbReference type="InterPro" id="IPR036249">
    <property type="entry name" value="Thioredoxin-like_sf"/>
</dbReference>
<accession>B8KWU9</accession>
<organism evidence="8 9">
    <name type="scientific">Luminiphilus syltensis NOR5-1B</name>
    <dbReference type="NCBI Taxonomy" id="565045"/>
    <lineage>
        <taxon>Bacteria</taxon>
        <taxon>Pseudomonadati</taxon>
        <taxon>Pseudomonadota</taxon>
        <taxon>Gammaproteobacteria</taxon>
        <taxon>Cellvibrionales</taxon>
        <taxon>Halieaceae</taxon>
        <taxon>Luminiphilus</taxon>
    </lineage>
</organism>
<evidence type="ECO:0000256" key="5">
    <source>
        <dbReference type="ARBA" id="ARBA00023284"/>
    </source>
</evidence>
<dbReference type="InterPro" id="IPR017937">
    <property type="entry name" value="Thioredoxin_CS"/>
</dbReference>
<dbReference type="PROSITE" id="PS00194">
    <property type="entry name" value="THIOREDOXIN_1"/>
    <property type="match status" value="1"/>
</dbReference>
<protein>
    <recommendedName>
        <fullName evidence="6">Thioredoxin</fullName>
    </recommendedName>
</protein>
<sequence>MNAAEHIVEVNESNAQQLLIDESFNRPVVVDFWADWCEPCKTLMPLLEKLAVEYDGAFLLAKVNADEQQGLAGQLGVRSLPTVMVIKEGQPIDGFAGAQPETQIREMLQKHLPSPYEAKLEEANRLAESGDIAGALGIVRPLWESAGKPQDVTYALAAILIQGNRCDDAEEVLSVVRMADQDAGYEQLMAQIELKREAAKSPEVEALEQALAADESDHATRVKLAVQLSQVAQYRDAFEHLLVVMKADRDFGDGEAKRLYLDTLATVGKGDPLAAEYQRKLFSLLY</sequence>
<dbReference type="Gene3D" id="3.40.30.10">
    <property type="entry name" value="Glutaredoxin"/>
    <property type="match status" value="1"/>
</dbReference>
<dbReference type="InterPro" id="IPR005746">
    <property type="entry name" value="Thioredoxin"/>
</dbReference>
<dbReference type="PANTHER" id="PTHR45663:SF11">
    <property type="entry name" value="GEO12009P1"/>
    <property type="match status" value="1"/>
</dbReference>
<keyword evidence="3" id="KW-0249">Electron transport</keyword>
<keyword evidence="5" id="KW-0676">Redox-active center</keyword>
<dbReference type="eggNOG" id="COG3118">
    <property type="taxonomic scope" value="Bacteria"/>
</dbReference>
<dbReference type="GO" id="GO:0006950">
    <property type="term" value="P:response to stress"/>
    <property type="evidence" value="ECO:0007669"/>
    <property type="project" value="UniProtKB-ARBA"/>
</dbReference>
<keyword evidence="4" id="KW-1015">Disulfide bond</keyword>
<comment type="similarity">
    <text evidence="1">Belongs to the thioredoxin family.</text>
</comment>
<dbReference type="CDD" id="cd02956">
    <property type="entry name" value="ybbN"/>
    <property type="match status" value="1"/>
</dbReference>
<evidence type="ECO:0000313" key="9">
    <source>
        <dbReference type="Proteomes" id="UP000004699"/>
    </source>
</evidence>